<feature type="transmembrane region" description="Helical" evidence="7">
    <location>
        <begin position="116"/>
        <end position="139"/>
    </location>
</feature>
<feature type="transmembrane region" description="Helical" evidence="7">
    <location>
        <begin position="159"/>
        <end position="179"/>
    </location>
</feature>
<dbReference type="Gene3D" id="1.10.3720.10">
    <property type="entry name" value="MetI-like"/>
    <property type="match status" value="1"/>
</dbReference>
<organism evidence="9 10">
    <name type="scientific">Devosia nanyangense</name>
    <dbReference type="NCBI Taxonomy" id="1228055"/>
    <lineage>
        <taxon>Bacteria</taxon>
        <taxon>Pseudomonadati</taxon>
        <taxon>Pseudomonadota</taxon>
        <taxon>Alphaproteobacteria</taxon>
        <taxon>Hyphomicrobiales</taxon>
        <taxon>Devosiaceae</taxon>
        <taxon>Devosia</taxon>
    </lineage>
</organism>
<evidence type="ECO:0000256" key="3">
    <source>
        <dbReference type="ARBA" id="ARBA00022475"/>
    </source>
</evidence>
<keyword evidence="4 7" id="KW-0812">Transmembrane</keyword>
<name>A0A933L4M8_9HYPH</name>
<reference evidence="9" key="1">
    <citation type="submission" date="2020-07" db="EMBL/GenBank/DDBJ databases">
        <title>Huge and variable diversity of episymbiotic CPR bacteria and DPANN archaea in groundwater ecosystems.</title>
        <authorList>
            <person name="He C.Y."/>
            <person name="Keren R."/>
            <person name="Whittaker M."/>
            <person name="Farag I.F."/>
            <person name="Doudna J."/>
            <person name="Cate J.H.D."/>
            <person name="Banfield J.F."/>
        </authorList>
    </citation>
    <scope>NUCLEOTIDE SEQUENCE</scope>
    <source>
        <strain evidence="9">NC_groundwater_1586_Pr3_B-0.1um_66_15</strain>
    </source>
</reference>
<dbReference type="Proteomes" id="UP000782610">
    <property type="component" value="Unassembled WGS sequence"/>
</dbReference>
<keyword evidence="3" id="KW-1003">Cell membrane</keyword>
<evidence type="ECO:0000259" key="8">
    <source>
        <dbReference type="PROSITE" id="PS50928"/>
    </source>
</evidence>
<accession>A0A933L4M8</accession>
<dbReference type="SUPFAM" id="SSF161098">
    <property type="entry name" value="MetI-like"/>
    <property type="match status" value="1"/>
</dbReference>
<dbReference type="PROSITE" id="PS50928">
    <property type="entry name" value="ABC_TM1"/>
    <property type="match status" value="1"/>
</dbReference>
<dbReference type="CDD" id="cd06261">
    <property type="entry name" value="TM_PBP2"/>
    <property type="match status" value="1"/>
</dbReference>
<keyword evidence="2 7" id="KW-0813">Transport</keyword>
<dbReference type="PANTHER" id="PTHR43163">
    <property type="entry name" value="DIPEPTIDE TRANSPORT SYSTEM PERMEASE PROTEIN DPPB-RELATED"/>
    <property type="match status" value="1"/>
</dbReference>
<evidence type="ECO:0000313" key="10">
    <source>
        <dbReference type="Proteomes" id="UP000782610"/>
    </source>
</evidence>
<evidence type="ECO:0000313" key="9">
    <source>
        <dbReference type="EMBL" id="MBI4922346.1"/>
    </source>
</evidence>
<evidence type="ECO:0000256" key="5">
    <source>
        <dbReference type="ARBA" id="ARBA00022989"/>
    </source>
</evidence>
<comment type="subcellular location">
    <subcellularLocation>
        <location evidence="1 7">Cell membrane</location>
        <topology evidence="1 7">Multi-pass membrane protein</topology>
    </subcellularLocation>
</comment>
<dbReference type="InterPro" id="IPR000515">
    <property type="entry name" value="MetI-like"/>
</dbReference>
<evidence type="ECO:0000256" key="6">
    <source>
        <dbReference type="ARBA" id="ARBA00023136"/>
    </source>
</evidence>
<evidence type="ECO:0000256" key="1">
    <source>
        <dbReference type="ARBA" id="ARBA00004651"/>
    </source>
</evidence>
<comment type="similarity">
    <text evidence="7">Belongs to the binding-protein-dependent transport system permease family.</text>
</comment>
<dbReference type="PANTHER" id="PTHR43163:SF6">
    <property type="entry name" value="DIPEPTIDE TRANSPORT SYSTEM PERMEASE PROTEIN DPPB-RELATED"/>
    <property type="match status" value="1"/>
</dbReference>
<feature type="transmembrane region" description="Helical" evidence="7">
    <location>
        <begin position="221"/>
        <end position="242"/>
    </location>
</feature>
<feature type="transmembrane region" description="Helical" evidence="7">
    <location>
        <begin position="12"/>
        <end position="31"/>
    </location>
</feature>
<feature type="transmembrane region" description="Helical" evidence="7">
    <location>
        <begin position="262"/>
        <end position="285"/>
    </location>
</feature>
<feature type="transmembrane region" description="Helical" evidence="7">
    <location>
        <begin position="75"/>
        <end position="96"/>
    </location>
</feature>
<dbReference type="Pfam" id="PF00528">
    <property type="entry name" value="BPD_transp_1"/>
    <property type="match status" value="1"/>
</dbReference>
<dbReference type="AlphaFoldDB" id="A0A933L4M8"/>
<dbReference type="GO" id="GO:0071916">
    <property type="term" value="F:dipeptide transmembrane transporter activity"/>
    <property type="evidence" value="ECO:0007669"/>
    <property type="project" value="TreeGrafter"/>
</dbReference>
<sequence length="295" mass="31061">MIWFAAKKVLGLVVTLVAAAAIVFVVLDLLPGVTSDQPALERFLRWLAGMLVGDFGTSASLGAPVGPLIAERLAVTLPLVALATLLAILIGGLVGLGAARRPQSIWAKAVMASARLGIAIPDFWLGMLLVLLFSLTLRWLPQGGFVPWQENALGALQSLILPGVAVAVPLGALLARAVYDAVVAAQGAEFVRAAQARGLTRREAMQRHGLRNAALEVLSRAGPALALLIVSAVVVENVYYLPGLGRLILDAVGARDVVLVRGGLAILIFALAGTMFLIDLCEAWADPRLRAWRPL</sequence>
<gene>
    <name evidence="9" type="ORF">HY834_11395</name>
</gene>
<comment type="caution">
    <text evidence="9">The sequence shown here is derived from an EMBL/GenBank/DDBJ whole genome shotgun (WGS) entry which is preliminary data.</text>
</comment>
<evidence type="ECO:0000256" key="2">
    <source>
        <dbReference type="ARBA" id="ARBA00022448"/>
    </source>
</evidence>
<proteinExistence type="inferred from homology"/>
<dbReference type="GO" id="GO:0005886">
    <property type="term" value="C:plasma membrane"/>
    <property type="evidence" value="ECO:0007669"/>
    <property type="project" value="UniProtKB-SubCell"/>
</dbReference>
<dbReference type="EMBL" id="JACRAF010000030">
    <property type="protein sequence ID" value="MBI4922346.1"/>
    <property type="molecule type" value="Genomic_DNA"/>
</dbReference>
<feature type="domain" description="ABC transmembrane type-1" evidence="8">
    <location>
        <begin position="73"/>
        <end position="277"/>
    </location>
</feature>
<keyword evidence="6 7" id="KW-0472">Membrane</keyword>
<evidence type="ECO:0000256" key="7">
    <source>
        <dbReference type="RuleBase" id="RU363032"/>
    </source>
</evidence>
<keyword evidence="5 7" id="KW-1133">Transmembrane helix</keyword>
<dbReference type="InterPro" id="IPR035906">
    <property type="entry name" value="MetI-like_sf"/>
</dbReference>
<protein>
    <submittedName>
        <fullName evidence="9">ABC transporter permease</fullName>
    </submittedName>
</protein>
<evidence type="ECO:0000256" key="4">
    <source>
        <dbReference type="ARBA" id="ARBA00022692"/>
    </source>
</evidence>